<evidence type="ECO:0000313" key="2">
    <source>
        <dbReference type="Proteomes" id="UP001555786"/>
    </source>
</evidence>
<evidence type="ECO:0000313" key="1">
    <source>
        <dbReference type="EMBL" id="MEW9308987.1"/>
    </source>
</evidence>
<keyword evidence="2" id="KW-1185">Reference proteome</keyword>
<protein>
    <submittedName>
        <fullName evidence="1">Uncharacterized protein</fullName>
    </submittedName>
</protein>
<gene>
    <name evidence="1" type="ORF">ABXS05_25790</name>
</gene>
<comment type="caution">
    <text evidence="1">The sequence shown here is derived from an EMBL/GenBank/DDBJ whole genome shotgun (WGS) entry which is preliminary data.</text>
</comment>
<organism evidence="1 2">
    <name type="scientific">Labrys neptuniae</name>
    <dbReference type="NCBI Taxonomy" id="376174"/>
    <lineage>
        <taxon>Bacteria</taxon>
        <taxon>Pseudomonadati</taxon>
        <taxon>Pseudomonadota</taxon>
        <taxon>Alphaproteobacteria</taxon>
        <taxon>Hyphomicrobiales</taxon>
        <taxon>Xanthobacteraceae</taxon>
        <taxon>Labrys</taxon>
    </lineage>
</organism>
<dbReference type="EMBL" id="JBFNQD010000011">
    <property type="protein sequence ID" value="MEW9308987.1"/>
    <property type="molecule type" value="Genomic_DNA"/>
</dbReference>
<reference evidence="1 2" key="1">
    <citation type="submission" date="2024-07" db="EMBL/GenBank/DDBJ databases">
        <title>Description of Labrys sedimenti sp. nov., isolated from a diclofenac-degrading enrichment culture.</title>
        <authorList>
            <person name="Tancsics A."/>
            <person name="Csepanyi A."/>
        </authorList>
    </citation>
    <scope>NUCLEOTIDE SEQUENCE [LARGE SCALE GENOMIC DNA]</scope>
    <source>
        <strain evidence="1 2">LMG 23578</strain>
    </source>
</reference>
<accession>A0ABV3PTK9</accession>
<dbReference type="RefSeq" id="WP_367625832.1">
    <property type="nucleotide sequence ID" value="NZ_JBFNQD010000011.1"/>
</dbReference>
<sequence>MDEAQETTGRSEETETKIPIFCTFERSFDRHPIEVNVTRICYIEGNEPDSSTLYFDREHFVVVHGKAEQIRARIETRVWQSQILLR</sequence>
<dbReference type="Proteomes" id="UP001555786">
    <property type="component" value="Unassembled WGS sequence"/>
</dbReference>
<proteinExistence type="predicted"/>
<name>A0ABV3PTK9_9HYPH</name>